<evidence type="ECO:0000256" key="9">
    <source>
        <dbReference type="ARBA" id="ARBA00022989"/>
    </source>
</evidence>
<feature type="transmembrane region" description="Helical" evidence="12">
    <location>
        <begin position="119"/>
        <end position="140"/>
    </location>
</feature>
<evidence type="ECO:0000256" key="4">
    <source>
        <dbReference type="ARBA" id="ARBA00022475"/>
    </source>
</evidence>
<dbReference type="PANTHER" id="PTHR43141:SF5">
    <property type="entry name" value="CYTOCHROME BD-I UBIQUINOL OXIDASE SUBUNIT 2"/>
    <property type="match status" value="1"/>
</dbReference>
<dbReference type="Pfam" id="PF02322">
    <property type="entry name" value="Cyt_bd_oxida_II"/>
    <property type="match status" value="1"/>
</dbReference>
<keyword evidence="5" id="KW-0349">Heme</keyword>
<dbReference type="NCBIfam" id="TIGR00203">
    <property type="entry name" value="cydB"/>
    <property type="match status" value="1"/>
</dbReference>
<keyword evidence="6 12" id="KW-0812">Transmembrane</keyword>
<evidence type="ECO:0000256" key="10">
    <source>
        <dbReference type="ARBA" id="ARBA00023004"/>
    </source>
</evidence>
<proteinExistence type="inferred from homology"/>
<dbReference type="RefSeq" id="WP_230736037.1">
    <property type="nucleotide sequence ID" value="NZ_JAJNDB010000003.1"/>
</dbReference>
<keyword evidence="9 12" id="KW-1133">Transmembrane helix</keyword>
<comment type="subcellular location">
    <subcellularLocation>
        <location evidence="1">Cell membrane</location>
        <topology evidence="1">Multi-pass membrane protein</topology>
    </subcellularLocation>
</comment>
<feature type="transmembrane region" description="Helical" evidence="12">
    <location>
        <begin position="249"/>
        <end position="270"/>
    </location>
</feature>
<organism evidence="13 14">
    <name type="scientific">Actinomycetospora endophytica</name>
    <dbReference type="NCBI Taxonomy" id="2291215"/>
    <lineage>
        <taxon>Bacteria</taxon>
        <taxon>Bacillati</taxon>
        <taxon>Actinomycetota</taxon>
        <taxon>Actinomycetes</taxon>
        <taxon>Pseudonocardiales</taxon>
        <taxon>Pseudonocardiaceae</taxon>
        <taxon>Actinomycetospora</taxon>
    </lineage>
</organism>
<evidence type="ECO:0000256" key="8">
    <source>
        <dbReference type="ARBA" id="ARBA00022982"/>
    </source>
</evidence>
<gene>
    <name evidence="13" type="primary">cydB</name>
    <name evidence="13" type="ORF">LQ327_17755</name>
</gene>
<keyword evidence="4" id="KW-1003">Cell membrane</keyword>
<evidence type="ECO:0000313" key="14">
    <source>
        <dbReference type="Proteomes" id="UP001199469"/>
    </source>
</evidence>
<dbReference type="EMBL" id="JAJNDB010000003">
    <property type="protein sequence ID" value="MCD2195216.1"/>
    <property type="molecule type" value="Genomic_DNA"/>
</dbReference>
<evidence type="ECO:0000256" key="11">
    <source>
        <dbReference type="ARBA" id="ARBA00023136"/>
    </source>
</evidence>
<dbReference type="InterPro" id="IPR003317">
    <property type="entry name" value="Cyt-d_oxidase_su2"/>
</dbReference>
<keyword evidence="3" id="KW-0813">Transport</keyword>
<name>A0ABS8PAB3_9PSEU</name>
<evidence type="ECO:0000256" key="3">
    <source>
        <dbReference type="ARBA" id="ARBA00022448"/>
    </source>
</evidence>
<feature type="transmembrane region" description="Helical" evidence="12">
    <location>
        <begin position="194"/>
        <end position="216"/>
    </location>
</feature>
<evidence type="ECO:0000256" key="5">
    <source>
        <dbReference type="ARBA" id="ARBA00022617"/>
    </source>
</evidence>
<dbReference type="PANTHER" id="PTHR43141">
    <property type="entry name" value="CYTOCHROME BD2 SUBUNIT II"/>
    <property type="match status" value="1"/>
</dbReference>
<protein>
    <submittedName>
        <fullName evidence="13">Cytochrome d ubiquinol oxidase subunit II</fullName>
    </submittedName>
</protein>
<dbReference type="Proteomes" id="UP001199469">
    <property type="component" value="Unassembled WGS sequence"/>
</dbReference>
<accession>A0ABS8PAB3</accession>
<feature type="transmembrane region" description="Helical" evidence="12">
    <location>
        <begin position="160"/>
        <end position="182"/>
    </location>
</feature>
<feature type="transmembrane region" description="Helical" evidence="12">
    <location>
        <begin position="81"/>
        <end position="98"/>
    </location>
</feature>
<reference evidence="13 14" key="1">
    <citation type="submission" date="2021-11" db="EMBL/GenBank/DDBJ databases">
        <title>Draft genome sequence of Actinomycetospora sp. SF1 isolated from the rhizosphere soil.</title>
        <authorList>
            <person name="Duangmal K."/>
            <person name="Chantavorakit T."/>
        </authorList>
    </citation>
    <scope>NUCLEOTIDE SEQUENCE [LARGE SCALE GENOMIC DNA]</scope>
    <source>
        <strain evidence="13 14">TBRC 5722</strain>
    </source>
</reference>
<comment type="caution">
    <text evidence="13">The sequence shown here is derived from an EMBL/GenBank/DDBJ whole genome shotgun (WGS) entry which is preliminary data.</text>
</comment>
<keyword evidence="11 12" id="KW-0472">Membrane</keyword>
<keyword evidence="14" id="KW-1185">Reference proteome</keyword>
<evidence type="ECO:0000256" key="2">
    <source>
        <dbReference type="ARBA" id="ARBA00007543"/>
    </source>
</evidence>
<sequence>MSLATLWFVAVAVLWTGFFLLEGFDFGVGMLHGVLGRDEAGRRDAVGAIGPLWDGNEVWLIVAVAGMFAAFPGWYATVLSGFYPLMLVTLVGLILRGVSFEFRSHVAGPRGRRVWDATLTVGSAVIPFVLGVSLGGLLHGVPVDAAGEFTGNIGSLLSPYALLVGITMTALCLLHGAVFLDLRAHGEVRERAVLAARVLAPVTGVIVLGFAVATQIVSGRGVLISVPELLAVLAVITAAVLVRERRLGLAFGATSLTIAAVVASIFGELYPRVLVSTTSPANDLTVAGTASSPYALGVMTVVAGVMLPVVLAYQGWTYHVFRRRLGVGNGAERDGTTVAGAAGAPGT</sequence>
<keyword evidence="7" id="KW-0479">Metal-binding</keyword>
<dbReference type="PIRSF" id="PIRSF000267">
    <property type="entry name" value="Cyt_oxidse_sub2"/>
    <property type="match status" value="1"/>
</dbReference>
<evidence type="ECO:0000256" key="7">
    <source>
        <dbReference type="ARBA" id="ARBA00022723"/>
    </source>
</evidence>
<keyword evidence="10" id="KW-0408">Iron</keyword>
<feature type="transmembrane region" description="Helical" evidence="12">
    <location>
        <begin position="6"/>
        <end position="35"/>
    </location>
</feature>
<evidence type="ECO:0000256" key="6">
    <source>
        <dbReference type="ARBA" id="ARBA00022692"/>
    </source>
</evidence>
<evidence type="ECO:0000256" key="12">
    <source>
        <dbReference type="SAM" id="Phobius"/>
    </source>
</evidence>
<comment type="similarity">
    <text evidence="2">Belongs to the cytochrome ubiquinol oxidase subunit 2 family.</text>
</comment>
<evidence type="ECO:0000256" key="1">
    <source>
        <dbReference type="ARBA" id="ARBA00004651"/>
    </source>
</evidence>
<evidence type="ECO:0000313" key="13">
    <source>
        <dbReference type="EMBL" id="MCD2195216.1"/>
    </source>
</evidence>
<feature type="transmembrane region" description="Helical" evidence="12">
    <location>
        <begin position="294"/>
        <end position="316"/>
    </location>
</feature>
<feature type="transmembrane region" description="Helical" evidence="12">
    <location>
        <begin position="222"/>
        <end position="242"/>
    </location>
</feature>
<keyword evidence="8" id="KW-0249">Electron transport</keyword>